<name>A0A8H5LGX2_9AGAR</name>
<dbReference type="PANTHER" id="PTHR46010:SF1">
    <property type="entry name" value="PROTEIN IWS1 HOMOLOG"/>
    <property type="match status" value="1"/>
</dbReference>
<feature type="compositionally biased region" description="Basic and acidic residues" evidence="1">
    <location>
        <begin position="979"/>
        <end position="992"/>
    </location>
</feature>
<protein>
    <submittedName>
        <fullName evidence="2">Uncharacterized protein</fullName>
    </submittedName>
</protein>
<proteinExistence type="predicted"/>
<evidence type="ECO:0000313" key="3">
    <source>
        <dbReference type="Proteomes" id="UP000559256"/>
    </source>
</evidence>
<dbReference type="InterPro" id="IPR041078">
    <property type="entry name" value="Plavaka"/>
</dbReference>
<evidence type="ECO:0000313" key="2">
    <source>
        <dbReference type="EMBL" id="KAF5356693.1"/>
    </source>
</evidence>
<feature type="region of interest" description="Disordered" evidence="1">
    <location>
        <begin position="1398"/>
        <end position="1437"/>
    </location>
</feature>
<feature type="compositionally biased region" description="Acidic residues" evidence="1">
    <location>
        <begin position="1403"/>
        <end position="1427"/>
    </location>
</feature>
<feature type="compositionally biased region" description="Basic and acidic residues" evidence="1">
    <location>
        <begin position="880"/>
        <end position="901"/>
    </location>
</feature>
<gene>
    <name evidence="2" type="ORF">D9758_013746</name>
</gene>
<reference evidence="2 3" key="1">
    <citation type="journal article" date="2020" name="ISME J.">
        <title>Uncovering the hidden diversity of litter-decomposition mechanisms in mushroom-forming fungi.</title>
        <authorList>
            <person name="Floudas D."/>
            <person name="Bentzer J."/>
            <person name="Ahren D."/>
            <person name="Johansson T."/>
            <person name="Persson P."/>
            <person name="Tunlid A."/>
        </authorList>
    </citation>
    <scope>NUCLEOTIDE SEQUENCE [LARGE SCALE GENOMIC DNA]</scope>
    <source>
        <strain evidence="2 3">CBS 291.85</strain>
    </source>
</reference>
<dbReference type="PANTHER" id="PTHR46010">
    <property type="entry name" value="PROTEIN IWS1 HOMOLOG"/>
    <property type="match status" value="1"/>
</dbReference>
<dbReference type="GO" id="GO:0016973">
    <property type="term" value="P:poly(A)+ mRNA export from nucleus"/>
    <property type="evidence" value="ECO:0007669"/>
    <property type="project" value="TreeGrafter"/>
</dbReference>
<dbReference type="InterPro" id="IPR051037">
    <property type="entry name" value="RNAPII_TF_IWS1"/>
</dbReference>
<sequence length="1437" mass="162806">MPPKMTGKCEHCNEPLDTDNPRSVETHYRYCDGHKESLKNIASSGIRKVVRKNFKKVTSTSTSSTSPRVIEDSSKSQPMDPINNDPGAANLFPDPDPESIAISNKLGSNPEELLPRPCRTVRIPVPQPDPEAVVDLEVASAASNTPAPLPSLPSASFAPTQHTTELDQFHVFRIYQTLPGRYPNISESDRLGDAPTFSVADEANQYLANAHLKLAQEEDSGEEEENGTDWFAPFENPSAFRLSNWYTEANGNLSLAHVDHLVANVLKKKDFDVADLDNFHAAKEIGRLDQPKNGDTNSIFSSHVWSESSVNIHLPHAGSIGGEENAPTLEIKGIHRRSFVEVIRTAFIDVGFLKFSLSGFQEFWRPTPDSSPDRLYSEVFTADEYLETEHELFKQQQDHLSSLSDSGSDSEQGAPSSSSGSGQGAPSSPSDSKSGSESVSSNSKSGSEFTSSNSESGSESTSSNSTSGSESVSSSSDNEPSYPSYKHPKPTPPHNNPSSPIPWLMVPIMIYSDATRVNTFGNTSLWPVYVYFLGLSKYSRPKPSSGAAHHFAYIPSLPNIQEMYQKHFKATASSEVLTHLKRELMQAIWFLLLDTEFVKACIHGILVLCADNIWRRLFPRIFIYSADYPEKMLLACLKTLGRCPCPRCEIEKKDISQMGTFRDMNRRHSKARTDSHPLRWNVQEARRRIFEKGKAVGSRSVQVLLEPLSQVPTNNAFSAFFQKLLNTSQNYFDLFAVDLMHEFELGVFKALFEHLVRIAYSLGDEVIADINKQFKKCPPFGRCTIRRFTDDTTSMKRIAARDYEDILQCCPSVFCQLFPPEIDHHTQDLLFAMATWHALAKLRLHSETTLKILEGATHELGIQLRTFKKQVCDSMQTVETPKERTKRERREALEAEWKKQVAEGIQQGEKELRCEDVPEKKSKGKKKHMEDKGVEKAKKAKGKRKRDEKDSRSGNEGKAKKKEKNKGVEKAKKAKGKRKRDEKDSGSADEGKAKKKEKKRHRKIQKNFNLFTYKIHALADYAPTICRKGTTDNYSTQIGEQEHRLVKIFYVRTNRRNFVFQISKQNAHKHCSEAIAQREFRWIKKKTPLMKETDSDPLPLTNPNKPYHISESQRYPITIDQFMQNHHNDEAVQGFGLRLHNFILTSLGHPEDPLTFTPVDRNLIIIQDNKMYEHKILRTNFITYDRRQDQDFINPHTRSDVMVLAKQDEQEQHPYWYCRVLGIFHVNVLSKRDPIGTPAKLIEFLWVRWYTLDTSYAPKNRLPRLSFIDSADPNAFGFIHPKNVIRAVHLIPHFARKTTKSLLSVSIAQRNDEADKDWRYYDINIFADRDIFMRYTGLGVGHIGTYKATGAFRDEVVRKYVKAMADMEDEDMDTPQESQADEAEMAVASDEEGILGVQGIIGVEEEVTSDEEGDEEEGDENEEGANDEVEHIGYSVL</sequence>
<accession>A0A8H5LGX2</accession>
<feature type="compositionally biased region" description="Low complexity" evidence="1">
    <location>
        <begin position="400"/>
        <end position="476"/>
    </location>
</feature>
<feature type="compositionally biased region" description="Basic residues" evidence="1">
    <location>
        <begin position="993"/>
        <end position="1002"/>
    </location>
</feature>
<feature type="compositionally biased region" description="Basic and acidic residues" evidence="1">
    <location>
        <begin position="908"/>
        <end position="921"/>
    </location>
</feature>
<dbReference type="Pfam" id="PF18759">
    <property type="entry name" value="Plavaka"/>
    <property type="match status" value="1"/>
</dbReference>
<feature type="compositionally biased region" description="Basic and acidic residues" evidence="1">
    <location>
        <begin position="7"/>
        <end position="22"/>
    </location>
</feature>
<comment type="caution">
    <text evidence="2">The sequence shown here is derived from an EMBL/GenBank/DDBJ whole genome shotgun (WGS) entry which is preliminary data.</text>
</comment>
<evidence type="ECO:0000256" key="1">
    <source>
        <dbReference type="SAM" id="MobiDB-lite"/>
    </source>
</evidence>
<feature type="region of interest" description="Disordered" evidence="1">
    <location>
        <begin position="55"/>
        <end position="92"/>
    </location>
</feature>
<dbReference type="Proteomes" id="UP000559256">
    <property type="component" value="Unassembled WGS sequence"/>
</dbReference>
<feature type="region of interest" description="Disordered" evidence="1">
    <location>
        <begin position="395"/>
        <end position="496"/>
    </location>
</feature>
<feature type="compositionally biased region" description="Basic and acidic residues" evidence="1">
    <location>
        <begin position="945"/>
        <end position="958"/>
    </location>
</feature>
<organism evidence="2 3">
    <name type="scientific">Tetrapyrgos nigripes</name>
    <dbReference type="NCBI Taxonomy" id="182062"/>
    <lineage>
        <taxon>Eukaryota</taxon>
        <taxon>Fungi</taxon>
        <taxon>Dikarya</taxon>
        <taxon>Basidiomycota</taxon>
        <taxon>Agaricomycotina</taxon>
        <taxon>Agaricomycetes</taxon>
        <taxon>Agaricomycetidae</taxon>
        <taxon>Agaricales</taxon>
        <taxon>Marasmiineae</taxon>
        <taxon>Marasmiaceae</taxon>
        <taxon>Tetrapyrgos</taxon>
    </lineage>
</organism>
<keyword evidence="3" id="KW-1185">Reference proteome</keyword>
<dbReference type="EMBL" id="JAACJM010000053">
    <property type="protein sequence ID" value="KAF5356693.1"/>
    <property type="molecule type" value="Genomic_DNA"/>
</dbReference>
<feature type="compositionally biased region" description="Basic and acidic residues" evidence="1">
    <location>
        <begin position="928"/>
        <end position="937"/>
    </location>
</feature>
<feature type="region of interest" description="Disordered" evidence="1">
    <location>
        <begin position="877"/>
        <end position="1002"/>
    </location>
</feature>
<dbReference type="GO" id="GO:0005634">
    <property type="term" value="C:nucleus"/>
    <property type="evidence" value="ECO:0007669"/>
    <property type="project" value="TreeGrafter"/>
</dbReference>
<feature type="region of interest" description="Disordered" evidence="1">
    <location>
        <begin position="1"/>
        <end position="22"/>
    </location>
</feature>
<dbReference type="OrthoDB" id="2687259at2759"/>